<dbReference type="Proteomes" id="UP000062160">
    <property type="component" value="Unassembled WGS sequence"/>
</dbReference>
<evidence type="ECO:0000256" key="5">
    <source>
        <dbReference type="ARBA" id="ARBA00023012"/>
    </source>
</evidence>
<dbReference type="InterPro" id="IPR050482">
    <property type="entry name" value="Sensor_HK_TwoCompSys"/>
</dbReference>
<dbReference type="RefSeq" id="WP_059032497.1">
    <property type="nucleotide sequence ID" value="NZ_BSDN01000002.1"/>
</dbReference>
<dbReference type="PANTHER" id="PTHR24421:SF55">
    <property type="entry name" value="SENSOR HISTIDINE KINASE YDFH"/>
    <property type="match status" value="1"/>
</dbReference>
<keyword evidence="3" id="KW-0808">Transferase</keyword>
<evidence type="ECO:0000256" key="3">
    <source>
        <dbReference type="ARBA" id="ARBA00022679"/>
    </source>
</evidence>
<keyword evidence="5" id="KW-0902">Two-component regulatory system</keyword>
<dbReference type="Pfam" id="PF02518">
    <property type="entry name" value="HATPase_c"/>
    <property type="match status" value="1"/>
</dbReference>
<evidence type="ECO:0000256" key="4">
    <source>
        <dbReference type="ARBA" id="ARBA00022777"/>
    </source>
</evidence>
<protein>
    <recommendedName>
        <fullName evidence="2">histidine kinase</fullName>
        <ecNumber evidence="2">2.7.13.3</ecNumber>
    </recommendedName>
</protein>
<dbReference type="OrthoDB" id="9781904at2"/>
<dbReference type="SUPFAM" id="SSF55874">
    <property type="entry name" value="ATPase domain of HSP90 chaperone/DNA topoisomerase II/histidine kinase"/>
    <property type="match status" value="1"/>
</dbReference>
<sequence length="383" mass="44307">MNKSKLNAEYLNKILNNTIETIEKSQKEIFSIFEHAKQECERLENELAELKIQVKEVIERVDNLVKLERAAKFKLMTVSRDFEKYSEEDIKAAYEEAKNIQIQLSIERQKEIQLREKRNDLERNLRSMLNILNQSEHLVMQLGVALGFLKGDLKEMSSQLADINERRSLAAQIIKAQEEERQRVARDIHDGPAQTLANVVIQAEICERVMEKDLNEAKKELEKLKEVVRASLQELRKIIFNLRPSSLDDLGLRAAISRYCEEFQEETGIRTEFRFFGDRMRLNPDVEITIFRVLQEILTNVKKHSCAKNCYVKLEFSDGRVNLAVTDDGIGFEINQENSNKESRQHFGIMTIKERIALVDGSFNIESKPGQGTKVFVSIPFGN</sequence>
<reference evidence="8" key="1">
    <citation type="journal article" date="2016" name="Genome Announc.">
        <title>Draft Genome Sequence of the Syntrophic Lactate-Degrading Bacterium Tepidanaerobacter syntrophicus JLT.</title>
        <authorList>
            <person name="Matsuura N."/>
            <person name="Ohashi A."/>
            <person name="Tourlousse D.M."/>
            <person name="Sekiguchi Y."/>
        </authorList>
    </citation>
    <scope>NUCLEOTIDE SEQUENCE [LARGE SCALE GENOMIC DNA]</scope>
    <source>
        <strain evidence="8">JL</strain>
    </source>
</reference>
<dbReference type="Gene3D" id="1.20.5.1930">
    <property type="match status" value="1"/>
</dbReference>
<dbReference type="AlphaFoldDB" id="A0A0U9HL77"/>
<dbReference type="InterPro" id="IPR016381">
    <property type="entry name" value="Sig_transdc_His_kinase_DegS"/>
</dbReference>
<gene>
    <name evidence="8" type="ORF">TSYNT_793</name>
</gene>
<dbReference type="GO" id="GO:0046983">
    <property type="term" value="F:protein dimerization activity"/>
    <property type="evidence" value="ECO:0007669"/>
    <property type="project" value="InterPro"/>
</dbReference>
<evidence type="ECO:0000256" key="2">
    <source>
        <dbReference type="ARBA" id="ARBA00012438"/>
    </source>
</evidence>
<dbReference type="GO" id="GO:0016020">
    <property type="term" value="C:membrane"/>
    <property type="evidence" value="ECO:0007669"/>
    <property type="project" value="InterPro"/>
</dbReference>
<dbReference type="Pfam" id="PF07730">
    <property type="entry name" value="HisKA_3"/>
    <property type="match status" value="1"/>
</dbReference>
<feature type="coiled-coil region" evidence="6">
    <location>
        <begin position="207"/>
        <end position="238"/>
    </location>
</feature>
<dbReference type="GO" id="GO:0000155">
    <property type="term" value="F:phosphorelay sensor kinase activity"/>
    <property type="evidence" value="ECO:0007669"/>
    <property type="project" value="InterPro"/>
</dbReference>
<comment type="catalytic activity">
    <reaction evidence="1">
        <text>ATP + protein L-histidine = ADP + protein N-phospho-L-histidine.</text>
        <dbReference type="EC" id="2.7.13.3"/>
    </reaction>
</comment>
<feature type="domain" description="Histidine kinase" evidence="7">
    <location>
        <begin position="187"/>
        <end position="383"/>
    </location>
</feature>
<proteinExistence type="predicted"/>
<evidence type="ECO:0000313" key="9">
    <source>
        <dbReference type="Proteomes" id="UP000062160"/>
    </source>
</evidence>
<keyword evidence="9" id="KW-1185">Reference proteome</keyword>
<dbReference type="InterPro" id="IPR003594">
    <property type="entry name" value="HATPase_dom"/>
</dbReference>
<evidence type="ECO:0000313" key="8">
    <source>
        <dbReference type="EMBL" id="GAQ25075.1"/>
    </source>
</evidence>
<name>A0A0U9HL77_9FIRM</name>
<evidence type="ECO:0000259" key="7">
    <source>
        <dbReference type="PROSITE" id="PS50109"/>
    </source>
</evidence>
<evidence type="ECO:0000256" key="6">
    <source>
        <dbReference type="SAM" id="Coils"/>
    </source>
</evidence>
<keyword evidence="6" id="KW-0175">Coiled coil</keyword>
<accession>A0A0U9HL77</accession>
<dbReference type="Pfam" id="PF05384">
    <property type="entry name" value="DegS"/>
    <property type="match status" value="1"/>
</dbReference>
<dbReference type="InterPro" id="IPR005467">
    <property type="entry name" value="His_kinase_dom"/>
</dbReference>
<dbReference type="Gene3D" id="3.30.565.10">
    <property type="entry name" value="Histidine kinase-like ATPase, C-terminal domain"/>
    <property type="match status" value="1"/>
</dbReference>
<organism evidence="8">
    <name type="scientific">Tepidanaerobacter syntrophicus</name>
    <dbReference type="NCBI Taxonomy" id="224999"/>
    <lineage>
        <taxon>Bacteria</taxon>
        <taxon>Bacillati</taxon>
        <taxon>Bacillota</taxon>
        <taxon>Clostridia</taxon>
        <taxon>Thermosediminibacterales</taxon>
        <taxon>Tepidanaerobacteraceae</taxon>
        <taxon>Tepidanaerobacter</taxon>
    </lineage>
</organism>
<dbReference type="InterPro" id="IPR011712">
    <property type="entry name" value="Sig_transdc_His_kin_sub3_dim/P"/>
</dbReference>
<dbReference type="STRING" id="224999.GCA_001485475_01090"/>
<dbReference type="PIRSF" id="PIRSF003169">
    <property type="entry name" value="STHK_DegS"/>
    <property type="match status" value="1"/>
</dbReference>
<keyword evidence="4 8" id="KW-0418">Kinase</keyword>
<dbReference type="EMBL" id="DF977001">
    <property type="protein sequence ID" value="GAQ25075.1"/>
    <property type="molecule type" value="Genomic_DNA"/>
</dbReference>
<feature type="coiled-coil region" evidence="6">
    <location>
        <begin position="33"/>
        <end position="67"/>
    </location>
</feature>
<feature type="coiled-coil region" evidence="6">
    <location>
        <begin position="104"/>
        <end position="138"/>
    </location>
</feature>
<evidence type="ECO:0000256" key="1">
    <source>
        <dbReference type="ARBA" id="ARBA00000085"/>
    </source>
</evidence>
<dbReference type="InterPro" id="IPR036890">
    <property type="entry name" value="HATPase_C_sf"/>
</dbReference>
<dbReference type="PROSITE" id="PS50109">
    <property type="entry name" value="HIS_KIN"/>
    <property type="match status" value="1"/>
</dbReference>
<dbReference type="PANTHER" id="PTHR24421">
    <property type="entry name" value="NITRATE/NITRITE SENSOR PROTEIN NARX-RELATED"/>
    <property type="match status" value="1"/>
</dbReference>
<dbReference type="InterPro" id="IPR008595">
    <property type="entry name" value="DegS"/>
</dbReference>
<dbReference type="CDD" id="cd16917">
    <property type="entry name" value="HATPase_UhpB-NarQ-NarX-like"/>
    <property type="match status" value="1"/>
</dbReference>
<dbReference type="EC" id="2.7.13.3" evidence="2"/>